<feature type="domain" description="GMPS ATP-PPase" evidence="9">
    <location>
        <begin position="153"/>
        <end position="382"/>
    </location>
</feature>
<feature type="binding site" evidence="8">
    <location>
        <begin position="180"/>
        <end position="186"/>
    </location>
    <ligand>
        <name>ATP</name>
        <dbReference type="ChEBI" id="CHEBI:30616"/>
    </ligand>
</feature>
<keyword evidence="1" id="KW-0436">Ligase</keyword>
<evidence type="ECO:0000313" key="10">
    <source>
        <dbReference type="EMBL" id="KAG8037624.1"/>
    </source>
</evidence>
<keyword evidence="2 8" id="KW-0547">Nucleotide-binding</keyword>
<dbReference type="PROSITE" id="PS51553">
    <property type="entry name" value="GMPS_ATP_PPASE"/>
    <property type="match status" value="1"/>
</dbReference>
<dbReference type="Proteomes" id="UP000729913">
    <property type="component" value="Unassembled WGS sequence"/>
</dbReference>
<keyword evidence="11" id="KW-1185">Reference proteome</keyword>
<dbReference type="InterPro" id="IPR004739">
    <property type="entry name" value="GMP_synth_GATase"/>
</dbReference>
<dbReference type="GO" id="GO:0005524">
    <property type="term" value="F:ATP binding"/>
    <property type="evidence" value="ECO:0007669"/>
    <property type="project" value="UniProtKB-UniRule"/>
</dbReference>
<proteinExistence type="predicted"/>
<dbReference type="PANTHER" id="PTHR11922:SF2">
    <property type="entry name" value="GMP SYNTHASE [GLUTAMINE-HYDROLYZING]"/>
    <property type="match status" value="1"/>
</dbReference>
<evidence type="ECO:0000256" key="5">
    <source>
        <dbReference type="ARBA" id="ARBA00022840"/>
    </source>
</evidence>
<evidence type="ECO:0000256" key="4">
    <source>
        <dbReference type="ARBA" id="ARBA00022755"/>
    </source>
</evidence>
<dbReference type="InterPro" id="IPR001674">
    <property type="entry name" value="GMP_synth_C"/>
</dbReference>
<reference evidence="10" key="1">
    <citation type="submission" date="2020-03" db="EMBL/GenBank/DDBJ databases">
        <authorList>
            <person name="Chebbi M.A."/>
            <person name="Drezen J.M."/>
        </authorList>
    </citation>
    <scope>NUCLEOTIDE SEQUENCE</scope>
    <source>
        <tissue evidence="10">Whole body</tissue>
    </source>
</reference>
<evidence type="ECO:0000256" key="3">
    <source>
        <dbReference type="ARBA" id="ARBA00022749"/>
    </source>
</evidence>
<dbReference type="NCBIfam" id="TIGR00888">
    <property type="entry name" value="guaA_Nterm"/>
    <property type="match status" value="1"/>
</dbReference>
<comment type="caution">
    <text evidence="10">The sequence shown here is derived from an EMBL/GenBank/DDBJ whole genome shotgun (WGS) entry which is preliminary data.</text>
</comment>
<evidence type="ECO:0000259" key="9">
    <source>
        <dbReference type="PROSITE" id="PS51553"/>
    </source>
</evidence>
<dbReference type="CDD" id="cd01742">
    <property type="entry name" value="GATase1_GMP_Synthase"/>
    <property type="match status" value="1"/>
</dbReference>
<keyword evidence="3 8" id="KW-0332">GMP biosynthesis</keyword>
<evidence type="ECO:0000256" key="2">
    <source>
        <dbReference type="ARBA" id="ARBA00022741"/>
    </source>
</evidence>
<dbReference type="InterPro" id="IPR025777">
    <property type="entry name" value="GMPS_ATP_PPase_dom"/>
</dbReference>
<protein>
    <recommendedName>
        <fullName evidence="7">Glutamine amidotransferase</fullName>
    </recommendedName>
</protein>
<dbReference type="AlphaFoldDB" id="A0A8J5V850"/>
<evidence type="ECO:0000256" key="8">
    <source>
        <dbReference type="PROSITE-ProRule" id="PRU00886"/>
    </source>
</evidence>
<dbReference type="InterPro" id="IPR017926">
    <property type="entry name" value="GATASE"/>
</dbReference>
<dbReference type="GO" id="GO:0005829">
    <property type="term" value="C:cytosol"/>
    <property type="evidence" value="ECO:0007669"/>
    <property type="project" value="TreeGrafter"/>
</dbReference>
<dbReference type="EMBL" id="JAAOIC020000047">
    <property type="protein sequence ID" value="KAG8037624.1"/>
    <property type="molecule type" value="Genomic_DNA"/>
</dbReference>
<dbReference type="CDD" id="cd01997">
    <property type="entry name" value="GMP_synthase_C"/>
    <property type="match status" value="1"/>
</dbReference>
<organism evidence="10 11">
    <name type="scientific">Cotesia typhae</name>
    <dbReference type="NCBI Taxonomy" id="2053667"/>
    <lineage>
        <taxon>Eukaryota</taxon>
        <taxon>Metazoa</taxon>
        <taxon>Ecdysozoa</taxon>
        <taxon>Arthropoda</taxon>
        <taxon>Hexapoda</taxon>
        <taxon>Insecta</taxon>
        <taxon>Pterygota</taxon>
        <taxon>Neoptera</taxon>
        <taxon>Endopterygota</taxon>
        <taxon>Hymenoptera</taxon>
        <taxon>Apocrita</taxon>
        <taxon>Ichneumonoidea</taxon>
        <taxon>Braconidae</taxon>
        <taxon>Microgastrinae</taxon>
        <taxon>Cotesia</taxon>
    </lineage>
</organism>
<sequence length="621" mass="68779">MDKTTDGLHQERNNGAEDVTMTLVNSDERVAILDAGAQYGKVIDRKVRELNVQCEILPLDTPAFTLKEKGYKAIIISGGPSSVYAEDAPRYDGDIFRIGIPVLGICYGMQMMNKEFGGTVQRKEGREDGQFSIEVDSKCLLFKGLEKDQLVLLTHGDSIDRVADCFRTTAKSTNFIVGISSDKMNLYGVQFHPEVDLTTNGKQILHNFLFGETPFVEQSLAELGVKLRVINATYNFMEGTTSVPLDHVSPTNIANNKGIGVMAIGPRIRITKMLCQTTSPEEKRKIIGDVFVRVANDAMTEMGLKPEQVFLGQGTLRPDLIESASALASGKADAIKTHHNDSELVRALRSQGRVVEPLKDFHKDEVRQIGCDLGLPASLVQRHPFPGPGLAIRILCADEPYMDKDFSETQVIVKIMAEYEQMLQKKHALLNRVESATSESERQHLRRVSSENHIAATLLPIRSVGVQGDRRSYSYVVGLSCQGAEPDKELPLENVVWEGLLFLARLIPRVCHNVNRICYIFGPIVQHPITDITPTHLTSNVISTLRQADHLANQVLVSNNCINAISQMPVVLIPVHFDRDAASRVPSCQRSVVLRPFCSIPGISRVLYDLSSKPPGTTEWE</sequence>
<dbReference type="Pfam" id="PF00117">
    <property type="entry name" value="GATase"/>
    <property type="match status" value="1"/>
</dbReference>
<evidence type="ECO:0000256" key="7">
    <source>
        <dbReference type="ARBA" id="ARBA00031356"/>
    </source>
</evidence>
<keyword evidence="6" id="KW-0315">Glutamine amidotransferase</keyword>
<dbReference type="PANTHER" id="PTHR11922">
    <property type="entry name" value="GMP SYNTHASE-RELATED"/>
    <property type="match status" value="1"/>
</dbReference>
<dbReference type="GO" id="GO:0003921">
    <property type="term" value="F:GMP synthase activity"/>
    <property type="evidence" value="ECO:0007669"/>
    <property type="project" value="InterPro"/>
</dbReference>
<evidence type="ECO:0000313" key="11">
    <source>
        <dbReference type="Proteomes" id="UP000729913"/>
    </source>
</evidence>
<reference evidence="10" key="2">
    <citation type="submission" date="2021-04" db="EMBL/GenBank/DDBJ databases">
        <title>Genome-wide patterns of bracovirus chromosomal integration into multiple host tissues during parasitism.</title>
        <authorList>
            <person name="Chebbi M.A.C."/>
        </authorList>
    </citation>
    <scope>NUCLEOTIDE SEQUENCE</scope>
    <source>
        <tissue evidence="10">Whole body</tissue>
    </source>
</reference>
<keyword evidence="4 8" id="KW-0658">Purine biosynthesis</keyword>
<accession>A0A8J5V850</accession>
<name>A0A8J5V850_9HYME</name>
<dbReference type="FunFam" id="3.30.300.10:FF:000013">
    <property type="entry name" value="GMP synthase (Glutamine-hydrolyzing)"/>
    <property type="match status" value="1"/>
</dbReference>
<evidence type="ECO:0000256" key="1">
    <source>
        <dbReference type="ARBA" id="ARBA00022598"/>
    </source>
</evidence>
<keyword evidence="5 8" id="KW-0067">ATP-binding</keyword>
<dbReference type="FunFam" id="3.40.50.880:FF:000013">
    <property type="entry name" value="GMP synthase [glutamine-hydrolyzing]"/>
    <property type="match status" value="1"/>
</dbReference>
<gene>
    <name evidence="10" type="ORF">G9C98_005835</name>
</gene>
<dbReference type="PROSITE" id="PS51273">
    <property type="entry name" value="GATASE_TYPE_1"/>
    <property type="match status" value="1"/>
</dbReference>
<dbReference type="OrthoDB" id="1724632at2759"/>
<evidence type="ECO:0000256" key="6">
    <source>
        <dbReference type="ARBA" id="ARBA00022962"/>
    </source>
</evidence>